<sequence>MARSEVFTQSAAKTAQYREGLRAFMLRVYNYMAAALVFTGLISYGVSTSPELLQAIHNTPLMYVIFLAPIGISVFLGVRLQHMSITTAQTLFWVFAALVGLSLSSIFVIYTSESIIRVFFITASMFAAASLYGYTTKRDLGPIGSFLFMGLIGIVIASFANMFMHSTQLSWLISFVAVGVFAGLTAYDNQRLKEMYSDAWHRDQTEKIAIIGALNLYMDFINLFVHLLRFLGDRKN</sequence>
<feature type="transmembrane region" description="Helical" evidence="6">
    <location>
        <begin position="28"/>
        <end position="46"/>
    </location>
</feature>
<dbReference type="CDD" id="cd10432">
    <property type="entry name" value="BI-1-like_bacterial"/>
    <property type="match status" value="1"/>
</dbReference>
<evidence type="ECO:0000313" key="7">
    <source>
        <dbReference type="EMBL" id="QOL19773.1"/>
    </source>
</evidence>
<keyword evidence="5 6" id="KW-0472">Membrane</keyword>
<evidence type="ECO:0000256" key="2">
    <source>
        <dbReference type="ARBA" id="ARBA00010350"/>
    </source>
</evidence>
<evidence type="ECO:0000256" key="1">
    <source>
        <dbReference type="ARBA" id="ARBA00004141"/>
    </source>
</evidence>
<dbReference type="RefSeq" id="WP_350332515.1">
    <property type="nucleotide sequence ID" value="NZ_CP054719.1"/>
</dbReference>
<dbReference type="AlphaFoldDB" id="A0A7L9RT23"/>
<evidence type="ECO:0000313" key="8">
    <source>
        <dbReference type="Proteomes" id="UP000594001"/>
    </source>
</evidence>
<accession>A0A7L9RT23</accession>
<feature type="transmembrane region" description="Helical" evidence="6">
    <location>
        <begin position="115"/>
        <end position="134"/>
    </location>
</feature>
<dbReference type="PANTHER" id="PTHR23291:SF50">
    <property type="entry name" value="PROTEIN LIFEGUARD 4"/>
    <property type="match status" value="1"/>
</dbReference>
<dbReference type="InterPro" id="IPR006214">
    <property type="entry name" value="Bax_inhibitor_1-related"/>
</dbReference>
<feature type="transmembrane region" description="Helical" evidence="6">
    <location>
        <begin position="61"/>
        <end position="78"/>
    </location>
</feature>
<feature type="transmembrane region" description="Helical" evidence="6">
    <location>
        <begin position="208"/>
        <end position="228"/>
    </location>
</feature>
<protein>
    <submittedName>
        <fullName evidence="7">Inner membrane protein YbhL</fullName>
    </submittedName>
</protein>
<comment type="subcellular location">
    <subcellularLocation>
        <location evidence="1">Membrane</location>
        <topology evidence="1">Multi-pass membrane protein</topology>
    </subcellularLocation>
</comment>
<evidence type="ECO:0000256" key="4">
    <source>
        <dbReference type="ARBA" id="ARBA00022989"/>
    </source>
</evidence>
<feature type="transmembrane region" description="Helical" evidence="6">
    <location>
        <begin position="169"/>
        <end position="187"/>
    </location>
</feature>
<reference evidence="7 8" key="1">
    <citation type="submission" date="2020-06" db="EMBL/GenBank/DDBJ databases">
        <title>The endosymbiont of the kinetoplastid Bodo saltans is a Paracaedibacter-like alpha-proteobacterium possessing a putative toxin-antitoxin system.</title>
        <authorList>
            <person name="Midha S."/>
            <person name="Rigden D.J."/>
            <person name="Siozios S."/>
            <person name="Hurst G.D.D."/>
            <person name="Jackson A.P."/>
        </authorList>
    </citation>
    <scope>NUCLEOTIDE SEQUENCE [LARGE SCALE GENOMIC DNA]</scope>
    <source>
        <strain evidence="7">Lake Konstanz</strain>
    </source>
</reference>
<dbReference type="Pfam" id="PF01027">
    <property type="entry name" value="Bax1-I"/>
    <property type="match status" value="1"/>
</dbReference>
<dbReference type="PANTHER" id="PTHR23291">
    <property type="entry name" value="BAX INHIBITOR-RELATED"/>
    <property type="match status" value="1"/>
</dbReference>
<dbReference type="KEGG" id="pbal:CPBP_00541"/>
<keyword evidence="4 6" id="KW-1133">Transmembrane helix</keyword>
<evidence type="ECO:0000256" key="5">
    <source>
        <dbReference type="ARBA" id="ARBA00023136"/>
    </source>
</evidence>
<organism evidence="7 8">
    <name type="scientific">Candidatus Bodocaedibacter vickermanii</name>
    <dbReference type="NCBI Taxonomy" id="2741701"/>
    <lineage>
        <taxon>Bacteria</taxon>
        <taxon>Pseudomonadati</taxon>
        <taxon>Pseudomonadota</taxon>
        <taxon>Alphaproteobacteria</taxon>
        <taxon>Holosporales</taxon>
        <taxon>Candidatus Paracaedibacteraceae</taxon>
        <taxon>Candidatus Bodocaedibacter</taxon>
    </lineage>
</organism>
<evidence type="ECO:0000256" key="3">
    <source>
        <dbReference type="ARBA" id="ARBA00022692"/>
    </source>
</evidence>
<gene>
    <name evidence="7" type="primary">ybhL</name>
    <name evidence="7" type="ORF">CPBP_00541</name>
</gene>
<feature type="transmembrane region" description="Helical" evidence="6">
    <location>
        <begin position="146"/>
        <end position="163"/>
    </location>
</feature>
<dbReference type="EMBL" id="CP054719">
    <property type="protein sequence ID" value="QOL19773.1"/>
    <property type="molecule type" value="Genomic_DNA"/>
</dbReference>
<name>A0A7L9RT23_9PROT</name>
<proteinExistence type="inferred from homology"/>
<evidence type="ECO:0000256" key="6">
    <source>
        <dbReference type="RuleBase" id="RU004379"/>
    </source>
</evidence>
<keyword evidence="8" id="KW-1185">Reference proteome</keyword>
<feature type="transmembrane region" description="Helical" evidence="6">
    <location>
        <begin position="90"/>
        <end position="109"/>
    </location>
</feature>
<keyword evidence="3 6" id="KW-0812">Transmembrane</keyword>
<dbReference type="Proteomes" id="UP000594001">
    <property type="component" value="Chromosome"/>
</dbReference>
<dbReference type="GO" id="GO:0005886">
    <property type="term" value="C:plasma membrane"/>
    <property type="evidence" value="ECO:0007669"/>
    <property type="project" value="TreeGrafter"/>
</dbReference>
<comment type="similarity">
    <text evidence="2 6">Belongs to the BI1 family.</text>
</comment>